<feature type="region of interest" description="Disordered" evidence="4">
    <location>
        <begin position="239"/>
        <end position="259"/>
    </location>
</feature>
<dbReference type="OrthoDB" id="247215at2759"/>
<keyword evidence="7" id="KW-1185">Reference proteome</keyword>
<dbReference type="Pfam" id="PF00076">
    <property type="entry name" value="RRM_1"/>
    <property type="match status" value="1"/>
</dbReference>
<organism evidence="6 7">
    <name type="scientific">Trypanosoma theileri</name>
    <dbReference type="NCBI Taxonomy" id="67003"/>
    <lineage>
        <taxon>Eukaryota</taxon>
        <taxon>Discoba</taxon>
        <taxon>Euglenozoa</taxon>
        <taxon>Kinetoplastea</taxon>
        <taxon>Metakinetoplastina</taxon>
        <taxon>Trypanosomatida</taxon>
        <taxon>Trypanosomatidae</taxon>
        <taxon>Trypanosoma</taxon>
    </lineage>
</organism>
<evidence type="ECO:0000313" key="7">
    <source>
        <dbReference type="Proteomes" id="UP000192257"/>
    </source>
</evidence>
<dbReference type="InterPro" id="IPR035979">
    <property type="entry name" value="RBD_domain_sf"/>
</dbReference>
<sequence>MNANLFLTQQQQQQQLGRSPGYFVQLGALNAAPSTAAPCFLSGAPVPPTQQQISIQEQQEHAIATQPGFIITNNNNNNNNSDTGDVKSSQTSMFPLISSSIWATQDTATSFIPAYQCSNTENVVNGNNSSTGVNCFFTFNNGPSTAVEASASPVVYSFPVQQPPPPPQQQQQQQQQEAASGPDTAAAGSTYMILTAAAGNAPNASNTPLYFLVNASTTPSVQPQLTTFVSNPVVQSVPNATTTNTTANTATMNRSEPLPPYPLSQPTANVMGIPWTTQFVPNTGSVPVSGFPLLMSNPPATHVDGSILSDARSFPHQQCYRQQQQQQQQQQEATSQQQQKQQHSFYMGEASNQSTSSASSPASGTRRRTRAGDSTAVRDGSNRNGGGSGQDAEVRAGVPYSLDPVPIDISKTQLIVNFLPQSLTDEEFRSLFARFGPLHTKPTKIIYDQSSRRRKGFGFVYYKDGRSTEGAIKEMNGFLVGGRKLKVRYADQQRSSIDCDSCNGDSVETPSSNSNDVNINVKEYVDIDVDDVNSQDDMLLITQAMSLDDDD</sequence>
<reference evidence="6 7" key="1">
    <citation type="submission" date="2017-03" db="EMBL/GenBank/DDBJ databases">
        <title>An alternative strategy for trypanosome survival in the mammalian bloodstream revealed through genome and transcriptome analysis of the ubiquitous bovine parasite Trypanosoma (Megatrypanum) theileri.</title>
        <authorList>
            <person name="Kelly S."/>
            <person name="Ivens A."/>
            <person name="Mott A."/>
            <person name="O'Neill E."/>
            <person name="Emms D."/>
            <person name="Macleod O."/>
            <person name="Voorheis P."/>
            <person name="Matthews J."/>
            <person name="Matthews K."/>
            <person name="Carrington M."/>
        </authorList>
    </citation>
    <scope>NUCLEOTIDE SEQUENCE [LARGE SCALE GENOMIC DNA]</scope>
    <source>
        <strain evidence="6">Edinburgh</strain>
    </source>
</reference>
<dbReference type="RefSeq" id="XP_028886452.1">
    <property type="nucleotide sequence ID" value="XM_029021906.1"/>
</dbReference>
<feature type="compositionally biased region" description="Low complexity" evidence="4">
    <location>
        <begin position="239"/>
        <end position="251"/>
    </location>
</feature>
<dbReference type="PANTHER" id="PTHR48025:SF1">
    <property type="entry name" value="RRM DOMAIN-CONTAINING PROTEIN"/>
    <property type="match status" value="1"/>
</dbReference>
<dbReference type="PROSITE" id="PS50102">
    <property type="entry name" value="RRM"/>
    <property type="match status" value="1"/>
</dbReference>
<evidence type="ECO:0000256" key="1">
    <source>
        <dbReference type="ARBA" id="ARBA00022737"/>
    </source>
</evidence>
<dbReference type="AlphaFoldDB" id="A0A1X0P623"/>
<feature type="compositionally biased region" description="Low complexity" evidence="4">
    <location>
        <begin position="354"/>
        <end position="364"/>
    </location>
</feature>
<dbReference type="GeneID" id="39981686"/>
<feature type="region of interest" description="Disordered" evidence="4">
    <location>
        <begin position="315"/>
        <end position="394"/>
    </location>
</feature>
<accession>A0A1X0P623</accession>
<evidence type="ECO:0000256" key="2">
    <source>
        <dbReference type="ARBA" id="ARBA00022884"/>
    </source>
</evidence>
<dbReference type="InterPro" id="IPR000504">
    <property type="entry name" value="RRM_dom"/>
</dbReference>
<dbReference type="SMART" id="SM00360">
    <property type="entry name" value="RRM"/>
    <property type="match status" value="1"/>
</dbReference>
<gene>
    <name evidence="6" type="ORF">TM35_000031390</name>
</gene>
<dbReference type="EMBL" id="NBCO01000003">
    <property type="protein sequence ID" value="ORC92386.1"/>
    <property type="molecule type" value="Genomic_DNA"/>
</dbReference>
<dbReference type="STRING" id="67003.A0A1X0P623"/>
<evidence type="ECO:0000313" key="6">
    <source>
        <dbReference type="EMBL" id="ORC92386.1"/>
    </source>
</evidence>
<feature type="region of interest" description="Disordered" evidence="4">
    <location>
        <begin position="157"/>
        <end position="184"/>
    </location>
</feature>
<dbReference type="InterPro" id="IPR002343">
    <property type="entry name" value="Hud_Sxl_RNA"/>
</dbReference>
<evidence type="ECO:0000259" key="5">
    <source>
        <dbReference type="PROSITE" id="PS50102"/>
    </source>
</evidence>
<dbReference type="PANTHER" id="PTHR48025">
    <property type="entry name" value="OS02G0815200 PROTEIN"/>
    <property type="match status" value="1"/>
</dbReference>
<proteinExistence type="predicted"/>
<dbReference type="GO" id="GO:1990904">
    <property type="term" value="C:ribonucleoprotein complex"/>
    <property type="evidence" value="ECO:0007669"/>
    <property type="project" value="InterPro"/>
</dbReference>
<name>A0A1X0P623_9TRYP</name>
<dbReference type="GO" id="GO:0003729">
    <property type="term" value="F:mRNA binding"/>
    <property type="evidence" value="ECO:0007669"/>
    <property type="project" value="TreeGrafter"/>
</dbReference>
<dbReference type="SUPFAM" id="SSF54928">
    <property type="entry name" value="RNA-binding domain, RBD"/>
    <property type="match status" value="1"/>
</dbReference>
<dbReference type="VEuPathDB" id="TriTrypDB:TM35_000031390"/>
<feature type="domain" description="RRM" evidence="5">
    <location>
        <begin position="412"/>
        <end position="492"/>
    </location>
</feature>
<dbReference type="InterPro" id="IPR050502">
    <property type="entry name" value="Euk_RNA-bind_prot"/>
</dbReference>
<evidence type="ECO:0000256" key="3">
    <source>
        <dbReference type="PROSITE-ProRule" id="PRU00176"/>
    </source>
</evidence>
<evidence type="ECO:0000256" key="4">
    <source>
        <dbReference type="SAM" id="MobiDB-lite"/>
    </source>
</evidence>
<protein>
    <submittedName>
        <fullName evidence="6">Putative RNA-binding protein 4</fullName>
    </submittedName>
</protein>
<comment type="caution">
    <text evidence="6">The sequence shown here is derived from an EMBL/GenBank/DDBJ whole genome shotgun (WGS) entry which is preliminary data.</text>
</comment>
<dbReference type="Gene3D" id="3.30.70.330">
    <property type="match status" value="1"/>
</dbReference>
<dbReference type="GO" id="GO:0005634">
    <property type="term" value="C:nucleus"/>
    <property type="evidence" value="ECO:0007669"/>
    <property type="project" value="TreeGrafter"/>
</dbReference>
<dbReference type="Proteomes" id="UP000192257">
    <property type="component" value="Unassembled WGS sequence"/>
</dbReference>
<keyword evidence="2 3" id="KW-0694">RNA-binding</keyword>
<keyword evidence="1" id="KW-0677">Repeat</keyword>
<dbReference type="PRINTS" id="PR00961">
    <property type="entry name" value="HUDSXLRNA"/>
</dbReference>
<dbReference type="InterPro" id="IPR012677">
    <property type="entry name" value="Nucleotide-bd_a/b_plait_sf"/>
</dbReference>
<feature type="compositionally biased region" description="Low complexity" evidence="4">
    <location>
        <begin position="317"/>
        <end position="342"/>
    </location>
</feature>